<sequence length="392" mass="45743">MASFTQYKTKDGSKFWRCQYTIATDPLTGKRTKRQKRGFKTRKECEIYVAHQLADLDNHGFKEDTNATYKDVYDSFIESYRKTVKESTLNHVLGMFRIHILPAFGKYKIKKITVTTCQKIVNGWYDDFSDYKKIKNYANLVFKEARRLSIIYENPMDLVIMPKKKAKIQSDDDNKFWDKNELQAFINQTNKYYGGRNEKAVALFRLLAFTGARKAEILALQVADFDYKDKTLLINKTVTRDIDNHQTIGTPKTINGYRTLHLDQNTADILNHWISTMHKEMFMLGYNTGSRNQWIFPNTHNQLLSMMKPNKWMDAVIDSYNNDNKKRLKRITPHGLRHTWITLAIESNQLTIKQIQKQAGDSDVSVILSTYAHVTKQATEETIDKFTSYVGF</sequence>
<organism evidence="6 7">
    <name type="scientific">Companilactobacillus futsaii</name>
    <dbReference type="NCBI Taxonomy" id="938155"/>
    <lineage>
        <taxon>Bacteria</taxon>
        <taxon>Bacillati</taxon>
        <taxon>Bacillota</taxon>
        <taxon>Bacilli</taxon>
        <taxon>Lactobacillales</taxon>
        <taxon>Lactobacillaceae</taxon>
        <taxon>Companilactobacillus</taxon>
    </lineage>
</organism>
<dbReference type="Pfam" id="PF14659">
    <property type="entry name" value="Phage_int_SAM_3"/>
    <property type="match status" value="1"/>
</dbReference>
<comment type="similarity">
    <text evidence="1">Belongs to the 'phage' integrase family.</text>
</comment>
<dbReference type="InterPro" id="IPR011010">
    <property type="entry name" value="DNA_brk_join_enz"/>
</dbReference>
<evidence type="ECO:0000313" key="6">
    <source>
        <dbReference type="EMBL" id="QCX25038.1"/>
    </source>
</evidence>
<dbReference type="Pfam" id="PF00589">
    <property type="entry name" value="Phage_integrase"/>
    <property type="match status" value="1"/>
</dbReference>
<dbReference type="PROSITE" id="PS51898">
    <property type="entry name" value="TYR_RECOMBINASE"/>
    <property type="match status" value="1"/>
</dbReference>
<dbReference type="SUPFAM" id="SSF56349">
    <property type="entry name" value="DNA breaking-rejoining enzymes"/>
    <property type="match status" value="1"/>
</dbReference>
<evidence type="ECO:0000256" key="4">
    <source>
        <dbReference type="ARBA" id="ARBA00023172"/>
    </source>
</evidence>
<accession>A0A5B7SZM0</accession>
<dbReference type="PANTHER" id="PTHR30629">
    <property type="entry name" value="PROPHAGE INTEGRASE"/>
    <property type="match status" value="1"/>
</dbReference>
<dbReference type="InterPro" id="IPR050808">
    <property type="entry name" value="Phage_Integrase"/>
</dbReference>
<evidence type="ECO:0000256" key="1">
    <source>
        <dbReference type="ARBA" id="ARBA00008857"/>
    </source>
</evidence>
<evidence type="ECO:0000256" key="2">
    <source>
        <dbReference type="ARBA" id="ARBA00022908"/>
    </source>
</evidence>
<dbReference type="Gene3D" id="1.10.443.10">
    <property type="entry name" value="Intergrase catalytic core"/>
    <property type="match status" value="1"/>
</dbReference>
<dbReference type="GO" id="GO:0003677">
    <property type="term" value="F:DNA binding"/>
    <property type="evidence" value="ECO:0007669"/>
    <property type="project" value="UniProtKB-KW"/>
</dbReference>
<reference evidence="6 7" key="1">
    <citation type="submission" date="2019-05" db="EMBL/GenBank/DDBJ databases">
        <title>Genome Sequence of Lactobacillus futsaii Y97, a Potential Probiotic Strain Isolated from the Futsai of Taiwan.</title>
        <authorList>
            <person name="Du X."/>
        </authorList>
    </citation>
    <scope>NUCLEOTIDE SEQUENCE [LARGE SCALE GENOMIC DNA]</scope>
    <source>
        <strain evidence="6 7">Y97</strain>
    </source>
</reference>
<keyword evidence="3" id="KW-0238">DNA-binding</keyword>
<evidence type="ECO:0000313" key="7">
    <source>
        <dbReference type="Proteomes" id="UP000310673"/>
    </source>
</evidence>
<evidence type="ECO:0000259" key="5">
    <source>
        <dbReference type="PROSITE" id="PS51898"/>
    </source>
</evidence>
<feature type="domain" description="Tyr recombinase" evidence="5">
    <location>
        <begin position="172"/>
        <end position="384"/>
    </location>
</feature>
<keyword evidence="2" id="KW-0229">DNA integration</keyword>
<evidence type="ECO:0000256" key="3">
    <source>
        <dbReference type="ARBA" id="ARBA00023125"/>
    </source>
</evidence>
<name>A0A5B7SZM0_9LACO</name>
<dbReference type="RefSeq" id="WP_057812151.1">
    <property type="nucleotide sequence ID" value="NZ_CP040736.1"/>
</dbReference>
<dbReference type="InterPro" id="IPR010998">
    <property type="entry name" value="Integrase_recombinase_N"/>
</dbReference>
<dbReference type="InterPro" id="IPR004107">
    <property type="entry name" value="Integrase_SAM-like_N"/>
</dbReference>
<dbReference type="InterPro" id="IPR013762">
    <property type="entry name" value="Integrase-like_cat_sf"/>
</dbReference>
<dbReference type="KEGG" id="lft:FG051_07895"/>
<dbReference type="EMBL" id="CP040736">
    <property type="protein sequence ID" value="QCX25038.1"/>
    <property type="molecule type" value="Genomic_DNA"/>
</dbReference>
<keyword evidence="4" id="KW-0233">DNA recombination</keyword>
<gene>
    <name evidence="6" type="ORF">FG051_07895</name>
</gene>
<dbReference type="InterPro" id="IPR002104">
    <property type="entry name" value="Integrase_catalytic"/>
</dbReference>
<dbReference type="GO" id="GO:0015074">
    <property type="term" value="P:DNA integration"/>
    <property type="evidence" value="ECO:0007669"/>
    <property type="project" value="UniProtKB-KW"/>
</dbReference>
<dbReference type="InterPro" id="IPR028259">
    <property type="entry name" value="AP2-like_int_N"/>
</dbReference>
<proteinExistence type="inferred from homology"/>
<protein>
    <submittedName>
        <fullName evidence="6">Site-specific integrase</fullName>
    </submittedName>
</protein>
<dbReference type="GO" id="GO:0006310">
    <property type="term" value="P:DNA recombination"/>
    <property type="evidence" value="ECO:0007669"/>
    <property type="project" value="UniProtKB-KW"/>
</dbReference>
<dbReference type="PANTHER" id="PTHR30629:SF2">
    <property type="entry name" value="PROPHAGE INTEGRASE INTS-RELATED"/>
    <property type="match status" value="1"/>
</dbReference>
<dbReference type="Gene3D" id="1.10.150.130">
    <property type="match status" value="1"/>
</dbReference>
<dbReference type="Pfam" id="PF14657">
    <property type="entry name" value="Arm-DNA-bind_4"/>
    <property type="match status" value="1"/>
</dbReference>
<dbReference type="STRING" id="1423818.FC88_GL000451"/>
<dbReference type="Proteomes" id="UP000310673">
    <property type="component" value="Chromosome"/>
</dbReference>
<dbReference type="AlphaFoldDB" id="A0A5B7SZM0"/>
<dbReference type="CDD" id="cd01189">
    <property type="entry name" value="INT_ICEBs1_C_like"/>
    <property type="match status" value="1"/>
</dbReference>